<name>A0A392PGX0_9FABA</name>
<evidence type="ECO:0000313" key="2">
    <source>
        <dbReference type="EMBL" id="MCI10546.1"/>
    </source>
</evidence>
<dbReference type="PANTHER" id="PTHR43198">
    <property type="entry name" value="BIFUNCTIONAL TH2 PROTEIN"/>
    <property type="match status" value="1"/>
</dbReference>
<dbReference type="InterPro" id="IPR050967">
    <property type="entry name" value="Thiamine_Salvage_TenA"/>
</dbReference>
<reference evidence="2 3" key="1">
    <citation type="journal article" date="2018" name="Front. Plant Sci.">
        <title>Red Clover (Trifolium pratense) and Zigzag Clover (T. medium) - A Picture of Genomic Similarities and Differences.</title>
        <authorList>
            <person name="Dluhosova J."/>
            <person name="Istvanek J."/>
            <person name="Nedelnik J."/>
            <person name="Repkova J."/>
        </authorList>
    </citation>
    <scope>NUCLEOTIDE SEQUENCE [LARGE SCALE GENOMIC DNA]</scope>
    <source>
        <strain evidence="3">cv. 10/8</strain>
        <tissue evidence="2">Leaf</tissue>
    </source>
</reference>
<dbReference type="Pfam" id="PF03070">
    <property type="entry name" value="TENA_THI-4"/>
    <property type="match status" value="1"/>
</dbReference>
<accession>A0A392PGX0</accession>
<dbReference type="InterPro" id="IPR016084">
    <property type="entry name" value="Haem_Oase-like_multi-hlx"/>
</dbReference>
<feature type="domain" description="Thiaminase-2/PQQC" evidence="1">
    <location>
        <begin position="67"/>
        <end position="98"/>
    </location>
</feature>
<dbReference type="PANTHER" id="PTHR43198:SF2">
    <property type="entry name" value="SI:CH1073-67J19.1-RELATED"/>
    <property type="match status" value="1"/>
</dbReference>
<dbReference type="Proteomes" id="UP000265520">
    <property type="component" value="Unassembled WGS sequence"/>
</dbReference>
<dbReference type="AlphaFoldDB" id="A0A392PGX0"/>
<protein>
    <submittedName>
        <fullName evidence="2">Heme oxygenase-like multi-helical protein</fullName>
    </submittedName>
</protein>
<organism evidence="2 3">
    <name type="scientific">Trifolium medium</name>
    <dbReference type="NCBI Taxonomy" id="97028"/>
    <lineage>
        <taxon>Eukaryota</taxon>
        <taxon>Viridiplantae</taxon>
        <taxon>Streptophyta</taxon>
        <taxon>Embryophyta</taxon>
        <taxon>Tracheophyta</taxon>
        <taxon>Spermatophyta</taxon>
        <taxon>Magnoliopsida</taxon>
        <taxon>eudicotyledons</taxon>
        <taxon>Gunneridae</taxon>
        <taxon>Pentapetalae</taxon>
        <taxon>rosids</taxon>
        <taxon>fabids</taxon>
        <taxon>Fabales</taxon>
        <taxon>Fabaceae</taxon>
        <taxon>Papilionoideae</taxon>
        <taxon>50 kb inversion clade</taxon>
        <taxon>NPAAA clade</taxon>
        <taxon>Hologalegina</taxon>
        <taxon>IRL clade</taxon>
        <taxon>Trifolieae</taxon>
        <taxon>Trifolium</taxon>
    </lineage>
</organism>
<dbReference type="GO" id="GO:0006772">
    <property type="term" value="P:thiamine metabolic process"/>
    <property type="evidence" value="ECO:0007669"/>
    <property type="project" value="UniProtKB-ARBA"/>
</dbReference>
<comment type="caution">
    <text evidence="2">The sequence shown here is derived from an EMBL/GenBank/DDBJ whole genome shotgun (WGS) entry which is preliminary data.</text>
</comment>
<proteinExistence type="predicted"/>
<dbReference type="Gene3D" id="1.20.910.10">
    <property type="entry name" value="Heme oxygenase-like"/>
    <property type="match status" value="1"/>
</dbReference>
<dbReference type="InterPro" id="IPR004305">
    <property type="entry name" value="Thiaminase-2/PQQC"/>
</dbReference>
<sequence length="99" mass="11623">MRWFLPNPIKTLPTFNNIRSISFRSFVRSSVRNRFQMAAIHNHSEAGLAKRFWIKFNRESIFAMYAPFVISLASGNLKIDSFRHYIAQDVHFLRAFAQA</sequence>
<evidence type="ECO:0000313" key="3">
    <source>
        <dbReference type="Proteomes" id="UP000265520"/>
    </source>
</evidence>
<dbReference type="EMBL" id="LXQA010076686">
    <property type="protein sequence ID" value="MCI10546.1"/>
    <property type="molecule type" value="Genomic_DNA"/>
</dbReference>
<keyword evidence="3" id="KW-1185">Reference proteome</keyword>
<dbReference type="GO" id="GO:0005829">
    <property type="term" value="C:cytosol"/>
    <property type="evidence" value="ECO:0007669"/>
    <property type="project" value="TreeGrafter"/>
</dbReference>
<evidence type="ECO:0000259" key="1">
    <source>
        <dbReference type="Pfam" id="PF03070"/>
    </source>
</evidence>
<dbReference type="SUPFAM" id="SSF48613">
    <property type="entry name" value="Heme oxygenase-like"/>
    <property type="match status" value="1"/>
</dbReference>